<protein>
    <submittedName>
        <fullName evidence="1">Uncharacterized protein</fullName>
    </submittedName>
</protein>
<sequence length="38" mass="4409">MNKFEKEPPLKGQKKETYLKQFTLLGKNIKRTIIKGGC</sequence>
<organism evidence="1 2">
    <name type="scientific">Peptoniphilus koenoeneniae</name>
    <dbReference type="NCBI Taxonomy" id="507751"/>
    <lineage>
        <taxon>Bacteria</taxon>
        <taxon>Bacillati</taxon>
        <taxon>Bacillota</taxon>
        <taxon>Tissierellia</taxon>
        <taxon>Tissierellales</taxon>
        <taxon>Peptoniphilaceae</taxon>
        <taxon>Peptoniphilus</taxon>
    </lineage>
</organism>
<reference evidence="1 2" key="1">
    <citation type="submission" date="2023-07" db="EMBL/GenBank/DDBJ databases">
        <title>Genomic Encyclopedia of Type Strains, Phase IV (KMG-IV): sequencing the most valuable type-strain genomes for metagenomic binning, comparative biology and taxonomic classification.</title>
        <authorList>
            <person name="Goeker M."/>
        </authorList>
    </citation>
    <scope>NUCLEOTIDE SEQUENCE [LARGE SCALE GENOMIC DNA]</scope>
    <source>
        <strain evidence="1 2">DSM 22616</strain>
    </source>
</reference>
<proteinExistence type="predicted"/>
<keyword evidence="2" id="KW-1185">Reference proteome</keyword>
<dbReference type="Proteomes" id="UP001236559">
    <property type="component" value="Unassembled WGS sequence"/>
</dbReference>
<comment type="caution">
    <text evidence="1">The sequence shown here is derived from an EMBL/GenBank/DDBJ whole genome shotgun (WGS) entry which is preliminary data.</text>
</comment>
<name>A0ABU0AW91_9FIRM</name>
<dbReference type="EMBL" id="JAUSTN010000008">
    <property type="protein sequence ID" value="MDQ0275537.1"/>
    <property type="molecule type" value="Genomic_DNA"/>
</dbReference>
<evidence type="ECO:0000313" key="2">
    <source>
        <dbReference type="Proteomes" id="UP001236559"/>
    </source>
</evidence>
<accession>A0ABU0AW91</accession>
<gene>
    <name evidence="1" type="ORF">J2S72_001566</name>
</gene>
<evidence type="ECO:0000313" key="1">
    <source>
        <dbReference type="EMBL" id="MDQ0275537.1"/>
    </source>
</evidence>